<accession>A0ABN3Q163</accession>
<evidence type="ECO:0000313" key="2">
    <source>
        <dbReference type="EMBL" id="GAA2606866.1"/>
    </source>
</evidence>
<dbReference type="Proteomes" id="UP001501509">
    <property type="component" value="Unassembled WGS sequence"/>
</dbReference>
<name>A0ABN3Q163_9ACTN</name>
<sequence>MVGGMRARRAKGEGDGGNPLSGLQVRRAEPDPEFRAVLRERLVTAVLNGGEDHRNSERTGGRTEALD</sequence>
<feature type="region of interest" description="Disordered" evidence="1">
    <location>
        <begin position="47"/>
        <end position="67"/>
    </location>
</feature>
<evidence type="ECO:0000313" key="3">
    <source>
        <dbReference type="Proteomes" id="UP001501509"/>
    </source>
</evidence>
<protein>
    <submittedName>
        <fullName evidence="2">Uncharacterized protein</fullName>
    </submittedName>
</protein>
<reference evidence="2 3" key="1">
    <citation type="journal article" date="2019" name="Int. J. Syst. Evol. Microbiol.">
        <title>The Global Catalogue of Microorganisms (GCM) 10K type strain sequencing project: providing services to taxonomists for standard genome sequencing and annotation.</title>
        <authorList>
            <consortium name="The Broad Institute Genomics Platform"/>
            <consortium name="The Broad Institute Genome Sequencing Center for Infectious Disease"/>
            <person name="Wu L."/>
            <person name="Ma J."/>
        </authorList>
    </citation>
    <scope>NUCLEOTIDE SEQUENCE [LARGE SCALE GENOMIC DNA]</scope>
    <source>
        <strain evidence="2 3">JCM 6833</strain>
    </source>
</reference>
<comment type="caution">
    <text evidence="2">The sequence shown here is derived from an EMBL/GenBank/DDBJ whole genome shotgun (WGS) entry which is preliminary data.</text>
</comment>
<evidence type="ECO:0000256" key="1">
    <source>
        <dbReference type="SAM" id="MobiDB-lite"/>
    </source>
</evidence>
<feature type="compositionally biased region" description="Basic and acidic residues" evidence="1">
    <location>
        <begin position="50"/>
        <end position="67"/>
    </location>
</feature>
<keyword evidence="3" id="KW-1185">Reference proteome</keyword>
<proteinExistence type="predicted"/>
<gene>
    <name evidence="2" type="ORF">GCM10010411_46360</name>
</gene>
<feature type="region of interest" description="Disordered" evidence="1">
    <location>
        <begin position="1"/>
        <end position="30"/>
    </location>
</feature>
<organism evidence="2 3">
    <name type="scientific">Actinomadura fulvescens</name>
    <dbReference type="NCBI Taxonomy" id="46160"/>
    <lineage>
        <taxon>Bacteria</taxon>
        <taxon>Bacillati</taxon>
        <taxon>Actinomycetota</taxon>
        <taxon>Actinomycetes</taxon>
        <taxon>Streptosporangiales</taxon>
        <taxon>Thermomonosporaceae</taxon>
        <taxon>Actinomadura</taxon>
    </lineage>
</organism>
<dbReference type="EMBL" id="BAAATD010000006">
    <property type="protein sequence ID" value="GAA2606866.1"/>
    <property type="molecule type" value="Genomic_DNA"/>
</dbReference>